<dbReference type="EMBL" id="JAVDUG010000004">
    <property type="protein sequence ID" value="MDR6779320.1"/>
    <property type="molecule type" value="Genomic_DNA"/>
</dbReference>
<evidence type="ECO:0000313" key="7">
    <source>
        <dbReference type="EMBL" id="MDR6779320.1"/>
    </source>
</evidence>
<dbReference type="Pfam" id="PF13508">
    <property type="entry name" value="Acetyltransf_7"/>
    <property type="match status" value="1"/>
</dbReference>
<keyword evidence="2" id="KW-1277">Toxin-antitoxin system</keyword>
<dbReference type="CDD" id="cd04301">
    <property type="entry name" value="NAT_SF"/>
    <property type="match status" value="1"/>
</dbReference>
<dbReference type="PROSITE" id="PS51186">
    <property type="entry name" value="GNAT"/>
    <property type="match status" value="1"/>
</dbReference>
<keyword evidence="3" id="KW-0808">Transferase</keyword>
<dbReference type="PANTHER" id="PTHR36449">
    <property type="entry name" value="ACETYLTRANSFERASE-RELATED"/>
    <property type="match status" value="1"/>
</dbReference>
<dbReference type="RefSeq" id="WP_310168638.1">
    <property type="nucleotide sequence ID" value="NZ_JAVDUG010000004.1"/>
</dbReference>
<dbReference type="PANTHER" id="PTHR36449:SF1">
    <property type="entry name" value="ACETYLTRANSFERASE"/>
    <property type="match status" value="1"/>
</dbReference>
<accession>A0ABU1QIA1</accession>
<proteinExistence type="predicted"/>
<comment type="catalytic activity">
    <reaction evidence="5">
        <text>glycyl-tRNA(Gly) + acetyl-CoA = N-acetylglycyl-tRNA(Gly) + CoA + H(+)</text>
        <dbReference type="Rhea" id="RHEA:81867"/>
        <dbReference type="Rhea" id="RHEA-COMP:9683"/>
        <dbReference type="Rhea" id="RHEA-COMP:19766"/>
        <dbReference type="ChEBI" id="CHEBI:15378"/>
        <dbReference type="ChEBI" id="CHEBI:57287"/>
        <dbReference type="ChEBI" id="CHEBI:57288"/>
        <dbReference type="ChEBI" id="CHEBI:78522"/>
        <dbReference type="ChEBI" id="CHEBI:232036"/>
    </reaction>
</comment>
<reference evidence="7 8" key="1">
    <citation type="submission" date="2023-07" db="EMBL/GenBank/DDBJ databases">
        <title>Sorghum-associated microbial communities from plants grown in Nebraska, USA.</title>
        <authorList>
            <person name="Schachtman D."/>
        </authorList>
    </citation>
    <scope>NUCLEOTIDE SEQUENCE [LARGE SCALE GENOMIC DNA]</scope>
    <source>
        <strain evidence="7 8">BE143</strain>
    </source>
</reference>
<evidence type="ECO:0000256" key="2">
    <source>
        <dbReference type="ARBA" id="ARBA00022649"/>
    </source>
</evidence>
<evidence type="ECO:0000256" key="4">
    <source>
        <dbReference type="ARBA" id="ARBA00023315"/>
    </source>
</evidence>
<comment type="caution">
    <text evidence="7">The sequence shown here is derived from an EMBL/GenBank/DDBJ whole genome shotgun (WGS) entry which is preliminary data.</text>
</comment>
<dbReference type="InterPro" id="IPR016181">
    <property type="entry name" value="Acyl_CoA_acyltransferase"/>
</dbReference>
<name>A0ABU1QIA1_9BACL</name>
<sequence>MSTDDFIIAKLSEEDMDGLATFDCNNTSEFARTKPRARKRLEGHSKDMNYFLQNEALVEQDEGYNTTFLVKRNGELRAYMSLCADAIRLDYSERNNGAIAYDTFPSLKIARLAVHKDYHKYGYGKFLINYAVGKAFSIRNEFCGIKFITLDCFQHRLSYYENIGFIKNKEQRNSGQQHKPISLRLHIDDYLDQNEIDFNKIPIL</sequence>
<dbReference type="InterPro" id="IPR000182">
    <property type="entry name" value="GNAT_dom"/>
</dbReference>
<dbReference type="Gene3D" id="3.40.630.30">
    <property type="match status" value="1"/>
</dbReference>
<dbReference type="Proteomes" id="UP001266807">
    <property type="component" value="Unassembled WGS sequence"/>
</dbReference>
<evidence type="ECO:0000256" key="3">
    <source>
        <dbReference type="ARBA" id="ARBA00022679"/>
    </source>
</evidence>
<keyword evidence="8" id="KW-1185">Reference proteome</keyword>
<organism evidence="7 8">
    <name type="scientific">Paenibacillus peoriae</name>
    <dbReference type="NCBI Taxonomy" id="59893"/>
    <lineage>
        <taxon>Bacteria</taxon>
        <taxon>Bacillati</taxon>
        <taxon>Bacillota</taxon>
        <taxon>Bacilli</taxon>
        <taxon>Bacillales</taxon>
        <taxon>Paenibacillaceae</taxon>
        <taxon>Paenibacillus</taxon>
    </lineage>
</organism>
<protein>
    <submittedName>
        <fullName evidence="7">GNAT superfamily N-acetyltransferase</fullName>
    </submittedName>
</protein>
<gene>
    <name evidence="7" type="ORF">J2W98_003600</name>
</gene>
<keyword evidence="1" id="KW-0678">Repressor</keyword>
<evidence type="ECO:0000256" key="1">
    <source>
        <dbReference type="ARBA" id="ARBA00022491"/>
    </source>
</evidence>
<evidence type="ECO:0000313" key="8">
    <source>
        <dbReference type="Proteomes" id="UP001266807"/>
    </source>
</evidence>
<evidence type="ECO:0000259" key="6">
    <source>
        <dbReference type="PROSITE" id="PS51186"/>
    </source>
</evidence>
<feature type="domain" description="N-acetyltransferase" evidence="6">
    <location>
        <begin position="35"/>
        <end position="188"/>
    </location>
</feature>
<dbReference type="SUPFAM" id="SSF55729">
    <property type="entry name" value="Acyl-CoA N-acyltransferases (Nat)"/>
    <property type="match status" value="1"/>
</dbReference>
<keyword evidence="4" id="KW-0012">Acyltransferase</keyword>
<evidence type="ECO:0000256" key="5">
    <source>
        <dbReference type="ARBA" id="ARBA00049880"/>
    </source>
</evidence>